<dbReference type="InterPro" id="IPR012677">
    <property type="entry name" value="Nucleotide-bd_a/b_plait_sf"/>
</dbReference>
<dbReference type="AlphaFoldDB" id="A0AAR2L6P0"/>
<dbReference type="GO" id="GO:0000381">
    <property type="term" value="P:regulation of alternative mRNA splicing, via spliceosome"/>
    <property type="evidence" value="ECO:0007669"/>
    <property type="project" value="TreeGrafter"/>
</dbReference>
<evidence type="ECO:0000256" key="2">
    <source>
        <dbReference type="ARBA" id="ARBA00022884"/>
    </source>
</evidence>
<dbReference type="GO" id="GO:0005654">
    <property type="term" value="C:nucleoplasm"/>
    <property type="evidence" value="ECO:0007669"/>
    <property type="project" value="UniProtKB-SubCell"/>
</dbReference>
<dbReference type="Proteomes" id="UP001501920">
    <property type="component" value="Chromosome 16"/>
</dbReference>
<proteinExistence type="predicted"/>
<dbReference type="InterPro" id="IPR035979">
    <property type="entry name" value="RBD_domain_sf"/>
</dbReference>
<protein>
    <recommendedName>
        <fullName evidence="6">RRM domain-containing protein</fullName>
    </recommendedName>
</protein>
<feature type="domain" description="RRM" evidence="6">
    <location>
        <begin position="10"/>
        <end position="87"/>
    </location>
</feature>
<feature type="compositionally biased region" description="Polar residues" evidence="5">
    <location>
        <begin position="181"/>
        <end position="191"/>
    </location>
</feature>
<organism evidence="7 8">
    <name type="scientific">Pygocentrus nattereri</name>
    <name type="common">Red-bellied piranha</name>
    <dbReference type="NCBI Taxonomy" id="42514"/>
    <lineage>
        <taxon>Eukaryota</taxon>
        <taxon>Metazoa</taxon>
        <taxon>Chordata</taxon>
        <taxon>Craniata</taxon>
        <taxon>Vertebrata</taxon>
        <taxon>Euteleostomi</taxon>
        <taxon>Actinopterygii</taxon>
        <taxon>Neopterygii</taxon>
        <taxon>Teleostei</taxon>
        <taxon>Ostariophysi</taxon>
        <taxon>Characiformes</taxon>
        <taxon>Characoidei</taxon>
        <taxon>Pygocentrus</taxon>
    </lineage>
</organism>
<evidence type="ECO:0000256" key="4">
    <source>
        <dbReference type="PROSITE-ProRule" id="PRU00176"/>
    </source>
</evidence>
<dbReference type="InterPro" id="IPR052285">
    <property type="entry name" value="NEXT_complex_subunit"/>
</dbReference>
<gene>
    <name evidence="7" type="primary">RBM11</name>
</gene>
<dbReference type="PANTHER" id="PTHR13798:SF11">
    <property type="entry name" value="RNA-BINDING PROTEIN 7-RELATED"/>
    <property type="match status" value="1"/>
</dbReference>
<dbReference type="SMART" id="SM00360">
    <property type="entry name" value="RRM"/>
    <property type="match status" value="1"/>
</dbReference>
<feature type="region of interest" description="Disordered" evidence="5">
    <location>
        <begin position="180"/>
        <end position="222"/>
    </location>
</feature>
<evidence type="ECO:0000313" key="7">
    <source>
        <dbReference type="Ensembl" id="ENSPNAP00000070031.1"/>
    </source>
</evidence>
<dbReference type="SUPFAM" id="SSF54928">
    <property type="entry name" value="RNA-binding domain, RBD"/>
    <property type="match status" value="1"/>
</dbReference>
<comment type="subcellular location">
    <subcellularLocation>
        <location evidence="1">Nucleus</location>
        <location evidence="1">Nucleoplasm</location>
    </subcellularLocation>
</comment>
<name>A0AAR2L6P0_PYGNA</name>
<sequence length="222" mass="24961">MLETQRDIDKTVFVSNLHSCVREEILYELFLQAGPVKKVVIPRDREGHQRSFGFVYYKHAEAVPYAIELLDGIWLYGRPISLKYTFVVRTPMDPHRAGNSHQACGAASPHLQNGLAGNSKFPPPEEHSWSDVVSALPLDHFYPAVPAAQGQCWPAASTPSSAAPQWPWLVSGYAPWIPGSEEQSPACATSKTDTEHSLEGGKQQKSRRSHERRQKRKRRHKI</sequence>
<reference evidence="7 8" key="1">
    <citation type="submission" date="2020-10" db="EMBL/GenBank/DDBJ databases">
        <title>Pygocentrus nattereri (red-bellied piranha) genome, fPygNat1, primary haplotype.</title>
        <authorList>
            <person name="Myers G."/>
            <person name="Meyer A."/>
            <person name="Karagic N."/>
            <person name="Pippel M."/>
            <person name="Winkler S."/>
            <person name="Tracey A."/>
            <person name="Wood J."/>
            <person name="Formenti G."/>
            <person name="Howe K."/>
            <person name="Fedrigo O."/>
            <person name="Jarvis E.D."/>
        </authorList>
    </citation>
    <scope>NUCLEOTIDE SEQUENCE [LARGE SCALE GENOMIC DNA]</scope>
</reference>
<accession>A0AAR2L6P0</accession>
<keyword evidence="2 4" id="KW-0694">RNA-binding</keyword>
<evidence type="ECO:0000259" key="6">
    <source>
        <dbReference type="PROSITE" id="PS50102"/>
    </source>
</evidence>
<dbReference type="GO" id="GO:0003727">
    <property type="term" value="F:single-stranded RNA binding"/>
    <property type="evidence" value="ECO:0007669"/>
    <property type="project" value="TreeGrafter"/>
</dbReference>
<feature type="compositionally biased region" description="Basic residues" evidence="5">
    <location>
        <begin position="204"/>
        <end position="222"/>
    </location>
</feature>
<dbReference type="Pfam" id="PF00076">
    <property type="entry name" value="RRM_1"/>
    <property type="match status" value="1"/>
</dbReference>
<dbReference type="PANTHER" id="PTHR13798">
    <property type="entry name" value="RNA BINDING MOTIF RBM PROTEIN -RELATED"/>
    <property type="match status" value="1"/>
</dbReference>
<dbReference type="Gene3D" id="3.30.70.330">
    <property type="match status" value="1"/>
</dbReference>
<dbReference type="PROSITE" id="PS50102">
    <property type="entry name" value="RRM"/>
    <property type="match status" value="1"/>
</dbReference>
<evidence type="ECO:0000256" key="5">
    <source>
        <dbReference type="SAM" id="MobiDB-lite"/>
    </source>
</evidence>
<dbReference type="InterPro" id="IPR000504">
    <property type="entry name" value="RRM_dom"/>
</dbReference>
<dbReference type="GeneID" id="108413987"/>
<keyword evidence="3" id="KW-0539">Nucleus</keyword>
<evidence type="ECO:0000256" key="3">
    <source>
        <dbReference type="ARBA" id="ARBA00023242"/>
    </source>
</evidence>
<dbReference type="RefSeq" id="XP_037401898.1">
    <property type="nucleotide sequence ID" value="XM_037546001.1"/>
</dbReference>
<dbReference type="GeneTree" id="ENSGT00870000136493"/>
<reference evidence="7" key="3">
    <citation type="submission" date="2025-09" db="UniProtKB">
        <authorList>
            <consortium name="Ensembl"/>
        </authorList>
    </citation>
    <scope>IDENTIFICATION</scope>
</reference>
<evidence type="ECO:0000313" key="8">
    <source>
        <dbReference type="Proteomes" id="UP001501920"/>
    </source>
</evidence>
<evidence type="ECO:0000256" key="1">
    <source>
        <dbReference type="ARBA" id="ARBA00004642"/>
    </source>
</evidence>
<reference evidence="7" key="2">
    <citation type="submission" date="2025-08" db="UniProtKB">
        <authorList>
            <consortium name="Ensembl"/>
        </authorList>
    </citation>
    <scope>IDENTIFICATION</scope>
</reference>
<keyword evidence="8" id="KW-1185">Reference proteome</keyword>
<dbReference type="Ensembl" id="ENSPNAT00000078935.1">
    <property type="protein sequence ID" value="ENSPNAP00000070031.1"/>
    <property type="gene ID" value="ENSPNAG00000035502.1"/>
</dbReference>